<dbReference type="Gene3D" id="1.20.1110.10">
    <property type="entry name" value="Calcium-transporting ATPase, transmembrane domain"/>
    <property type="match status" value="2"/>
</dbReference>
<dbReference type="EMBL" id="JBFOLK010000009">
    <property type="protein sequence ID" value="KAL2486909.1"/>
    <property type="molecule type" value="Genomic_DNA"/>
</dbReference>
<dbReference type="InterPro" id="IPR023298">
    <property type="entry name" value="ATPase_P-typ_TM_dom_sf"/>
</dbReference>
<feature type="transmembrane region" description="Helical" evidence="4">
    <location>
        <begin position="126"/>
        <end position="144"/>
    </location>
</feature>
<name>A0ABD1RIF4_9LAMI</name>
<dbReference type="Gene3D" id="2.70.150.10">
    <property type="entry name" value="Calcium-transporting ATPase, cytoplasmic transduction domain A"/>
    <property type="match status" value="1"/>
</dbReference>
<evidence type="ECO:0000256" key="2">
    <source>
        <dbReference type="ARBA" id="ARBA00022837"/>
    </source>
</evidence>
<organism evidence="7 8">
    <name type="scientific">Abeliophyllum distichum</name>
    <dbReference type="NCBI Taxonomy" id="126358"/>
    <lineage>
        <taxon>Eukaryota</taxon>
        <taxon>Viridiplantae</taxon>
        <taxon>Streptophyta</taxon>
        <taxon>Embryophyta</taxon>
        <taxon>Tracheophyta</taxon>
        <taxon>Spermatophyta</taxon>
        <taxon>Magnoliopsida</taxon>
        <taxon>eudicotyledons</taxon>
        <taxon>Gunneridae</taxon>
        <taxon>Pentapetalae</taxon>
        <taxon>asterids</taxon>
        <taxon>lamiids</taxon>
        <taxon>Lamiales</taxon>
        <taxon>Oleaceae</taxon>
        <taxon>Forsythieae</taxon>
        <taxon>Abeliophyllum</taxon>
    </lineage>
</organism>
<proteinExistence type="predicted"/>
<dbReference type="SUPFAM" id="SSF81665">
    <property type="entry name" value="Calcium ATPase, transmembrane domain M"/>
    <property type="match status" value="1"/>
</dbReference>
<feature type="transmembrane region" description="Helical" evidence="4">
    <location>
        <begin position="319"/>
        <end position="340"/>
    </location>
</feature>
<evidence type="ECO:0000256" key="4">
    <source>
        <dbReference type="SAM" id="Phobius"/>
    </source>
</evidence>
<dbReference type="InterPro" id="IPR059000">
    <property type="entry name" value="ATPase_P-type_domA"/>
</dbReference>
<dbReference type="Pfam" id="PF00122">
    <property type="entry name" value="E1-E2_ATPase"/>
    <property type="match status" value="1"/>
</dbReference>
<evidence type="ECO:0000256" key="1">
    <source>
        <dbReference type="ARBA" id="ARBA00022723"/>
    </source>
</evidence>
<keyword evidence="4" id="KW-1133">Transmembrane helix</keyword>
<dbReference type="PANTHER" id="PTHR24093:SF434">
    <property type="entry name" value="CALCIUM-TRANSPORTING ATPASE 13, PLASMA MEMBRANE-TYPE-RELATED"/>
    <property type="match status" value="1"/>
</dbReference>
<evidence type="ECO:0000256" key="3">
    <source>
        <dbReference type="ARBA" id="ARBA00022842"/>
    </source>
</evidence>
<keyword evidence="8" id="KW-1185">Reference proteome</keyword>
<gene>
    <name evidence="7" type="ORF">Adt_31665</name>
</gene>
<comment type="caution">
    <text evidence="7">The sequence shown here is derived from an EMBL/GenBank/DDBJ whole genome shotgun (WGS) entry which is preliminary data.</text>
</comment>
<dbReference type="InterPro" id="IPR008250">
    <property type="entry name" value="ATPase_P-typ_transduc_dom_A_sf"/>
</dbReference>
<dbReference type="InterPro" id="IPR023299">
    <property type="entry name" value="ATPase_P-typ_cyto_dom_N"/>
</dbReference>
<evidence type="ECO:0000259" key="6">
    <source>
        <dbReference type="Pfam" id="PF00689"/>
    </source>
</evidence>
<feature type="transmembrane region" description="Helical" evidence="4">
    <location>
        <begin position="605"/>
        <end position="629"/>
    </location>
</feature>
<dbReference type="SUPFAM" id="SSF81653">
    <property type="entry name" value="Calcium ATPase, transduction domain A"/>
    <property type="match status" value="1"/>
</dbReference>
<evidence type="ECO:0000259" key="5">
    <source>
        <dbReference type="Pfam" id="PF00122"/>
    </source>
</evidence>
<dbReference type="PANTHER" id="PTHR24093">
    <property type="entry name" value="CATION TRANSPORTING ATPASE"/>
    <property type="match status" value="1"/>
</dbReference>
<dbReference type="InterPro" id="IPR006068">
    <property type="entry name" value="ATPase_P-typ_cation-transptr_C"/>
</dbReference>
<dbReference type="Pfam" id="PF00689">
    <property type="entry name" value="Cation_ATPase_C"/>
    <property type="match status" value="1"/>
</dbReference>
<feature type="domain" description="P-type ATPase A" evidence="5">
    <location>
        <begin position="159"/>
        <end position="256"/>
    </location>
</feature>
<keyword evidence="4" id="KW-0472">Membrane</keyword>
<dbReference type="GO" id="GO:0046872">
    <property type="term" value="F:metal ion binding"/>
    <property type="evidence" value="ECO:0007669"/>
    <property type="project" value="UniProtKB-KW"/>
</dbReference>
<dbReference type="InterPro" id="IPR023214">
    <property type="entry name" value="HAD_sf"/>
</dbReference>
<evidence type="ECO:0000313" key="8">
    <source>
        <dbReference type="Proteomes" id="UP001604336"/>
    </source>
</evidence>
<feature type="domain" description="Cation-transporting P-type ATPase C-terminal" evidence="6">
    <location>
        <begin position="610"/>
        <end position="704"/>
    </location>
</feature>
<evidence type="ECO:0000313" key="7">
    <source>
        <dbReference type="EMBL" id="KAL2486909.1"/>
    </source>
</evidence>
<feature type="transmembrane region" description="Helical" evidence="4">
    <location>
        <begin position="83"/>
        <end position="114"/>
    </location>
</feature>
<accession>A0ABD1RIF4</accession>
<dbReference type="Gene3D" id="3.40.50.1000">
    <property type="entry name" value="HAD superfamily/HAD-like"/>
    <property type="match status" value="1"/>
</dbReference>
<keyword evidence="4" id="KW-0812">Transmembrane</keyword>
<keyword evidence="2" id="KW-0106">Calcium</keyword>
<dbReference type="AlphaFoldDB" id="A0ABD1RIF4"/>
<protein>
    <submittedName>
        <fullName evidence="7">Calcium-transporting ATPase 12</fullName>
    </submittedName>
</protein>
<keyword evidence="1" id="KW-0479">Metal-binding</keyword>
<reference evidence="8" key="1">
    <citation type="submission" date="2024-07" db="EMBL/GenBank/DDBJ databases">
        <title>Two chromosome-level genome assemblies of Korean endemic species Abeliophyllum distichum and Forsythia ovata (Oleaceae).</title>
        <authorList>
            <person name="Jang H."/>
        </authorList>
    </citation>
    <scope>NUCLEOTIDE SEQUENCE [LARGE SCALE GENOMIC DNA]</scope>
</reference>
<dbReference type="Gene3D" id="3.40.1110.10">
    <property type="entry name" value="Calcium-transporting ATPase, cytoplasmic domain N"/>
    <property type="match status" value="1"/>
</dbReference>
<sequence>MKIPHGIMELQPDSGSFSIDKVRLAALVKNKNHKILGELGGVEGIISNLRTNPVVGIHGSPQDLHKRRLTFGAKTFRKVRVHWFVALLVSCFTDISNVVILVLSMYFVVSGIMINGWETGWKEGTYTFILFLIFFIFSTIFELGTETYLQKATEVCRLVIVLRNGLMQQILYKKLVVGDVVYLKKGDKVPADGLFLDGHSLELDESKITGLKEERTLPKMEKVDNSNPFLSAGAEVIEGHGTMFVTSVGRNTMCYQSKGEIYSSQTILESKTKHLEAYLEKIKWVVAFSYLPISLGRYFSGNLRFDNGNRSFIYGETSVLNVSYVIVEILLAMITISIAMDTSCFTWAIKFNLARAINKLKADNVIVKNISSLEKAALGIAEILIEKSGTSTVNVSKFVLAQQFAENEDPGSISQDVLALIRQGIGMNTTGIIYHEGSKFKFLGSPTERAILSWGVTELSMDLEKQLHDFCVVQEVTDQDSTVEQDSLTLLGLLILIEKEQEGTNEESDLNVKFITDKDSSAEATDQTEVLVSMGSTQGDEVLSDIVICDGNFAYLPMVIRWGRCNWHNTQTFLQFQLTVNITSMLNTFIAQSAFRGIPQMDTRLTYVLVQLIWVNLFMALIVAVNLGRENPSDELESTRNKLQLVTGTMWRNLIAQVVYQLVVLRIVENRGEAIFNASEDANQSITFVMPIFFQVFNMINARKIGGKEHFFGNSAIFDWTSCRTHFHSSGDL</sequence>
<dbReference type="Proteomes" id="UP001604336">
    <property type="component" value="Unassembled WGS sequence"/>
</dbReference>
<keyword evidence="3" id="KW-0460">Magnesium</keyword>